<evidence type="ECO:0000256" key="7">
    <source>
        <dbReference type="ARBA" id="ARBA00022968"/>
    </source>
</evidence>
<comment type="function">
    <text evidence="1">The proteasome is a multicatalytic proteinase complex which is characterized by its ability to cleave peptides with Arg, Phe, Tyr, Leu, and Glu adjacent to the leaving group at neutral or slightly basic pH. The proteasome has an ATP-dependent proteolytic activity.</text>
</comment>
<dbReference type="Pfam" id="PF14416">
    <property type="entry name" value="PMR5N"/>
    <property type="match status" value="1"/>
</dbReference>
<dbReference type="Pfam" id="PF00227">
    <property type="entry name" value="Proteasome"/>
    <property type="match status" value="1"/>
</dbReference>
<dbReference type="Gramene" id="OMO90409">
    <property type="protein sequence ID" value="OMO90409"/>
    <property type="gene ID" value="CCACVL1_07372"/>
</dbReference>
<keyword evidence="5" id="KW-0812">Transmembrane</keyword>
<evidence type="ECO:0000313" key="14">
    <source>
        <dbReference type="EMBL" id="OMO90409.1"/>
    </source>
</evidence>
<comment type="similarity">
    <text evidence="4">Belongs to the PC-esterase family. TBL subfamily.</text>
</comment>
<evidence type="ECO:0000313" key="15">
    <source>
        <dbReference type="Proteomes" id="UP000188268"/>
    </source>
</evidence>
<evidence type="ECO:0000259" key="13">
    <source>
        <dbReference type="PROSITE" id="PS00388"/>
    </source>
</evidence>
<proteinExistence type="inferred from homology"/>
<keyword evidence="9" id="KW-0472">Membrane</keyword>
<feature type="compositionally biased region" description="Polar residues" evidence="12">
    <location>
        <begin position="619"/>
        <end position="640"/>
    </location>
</feature>
<dbReference type="InterPro" id="IPR000426">
    <property type="entry name" value="Proteasome_asu_N"/>
</dbReference>
<dbReference type="Pfam" id="PF10584">
    <property type="entry name" value="Proteasome_A_N"/>
    <property type="match status" value="1"/>
</dbReference>
<dbReference type="SMART" id="SM00948">
    <property type="entry name" value="Proteasome_A_N"/>
    <property type="match status" value="1"/>
</dbReference>
<dbReference type="InterPro" id="IPR027408">
    <property type="entry name" value="PNPase/RNase_PH_dom_sf"/>
</dbReference>
<dbReference type="Gene3D" id="3.30.230.70">
    <property type="entry name" value="GHMP Kinase, N-terminal domain"/>
    <property type="match status" value="1"/>
</dbReference>
<dbReference type="SUPFAM" id="SSF54211">
    <property type="entry name" value="Ribosomal protein S5 domain 2-like"/>
    <property type="match status" value="1"/>
</dbReference>
<dbReference type="GO" id="GO:0005634">
    <property type="term" value="C:nucleus"/>
    <property type="evidence" value="ECO:0007669"/>
    <property type="project" value="UniProtKB-SubCell"/>
</dbReference>
<dbReference type="CDD" id="cd03752">
    <property type="entry name" value="proteasome_alpha_type_4"/>
    <property type="match status" value="1"/>
</dbReference>
<dbReference type="InterPro" id="IPR001247">
    <property type="entry name" value="ExoRNase_PH_dom1"/>
</dbReference>
<dbReference type="GO" id="GO:0016020">
    <property type="term" value="C:membrane"/>
    <property type="evidence" value="ECO:0007669"/>
    <property type="project" value="UniProtKB-SubCell"/>
</dbReference>
<feature type="compositionally biased region" description="Polar residues" evidence="12">
    <location>
        <begin position="545"/>
        <end position="557"/>
    </location>
</feature>
<dbReference type="PANTHER" id="PTHR32285:SF38">
    <property type="entry name" value="OS01G0614300 PROTEIN"/>
    <property type="match status" value="1"/>
</dbReference>
<dbReference type="CDD" id="cd11372">
    <property type="entry name" value="RNase_PH_RRP46"/>
    <property type="match status" value="1"/>
</dbReference>
<dbReference type="EMBL" id="AWWV01008458">
    <property type="protein sequence ID" value="OMO90409.1"/>
    <property type="molecule type" value="Genomic_DNA"/>
</dbReference>
<dbReference type="STRING" id="210143.A0A1R3J6C9"/>
<dbReference type="InterPro" id="IPR029055">
    <property type="entry name" value="Ntn_hydrolases_N"/>
</dbReference>
<feature type="region of interest" description="Disordered" evidence="12">
    <location>
        <begin position="508"/>
        <end position="654"/>
    </location>
</feature>
<dbReference type="InterPro" id="IPR023332">
    <property type="entry name" value="Proteasome_alpha-type"/>
</dbReference>
<keyword evidence="7" id="KW-0735">Signal-anchor</keyword>
<accession>A0A1R3J6C9</accession>
<dbReference type="FunFam" id="3.60.20.10:FF:000031">
    <property type="entry name" value="Proteasome subunit alpha type"/>
    <property type="match status" value="1"/>
</dbReference>
<dbReference type="InterPro" id="IPR020568">
    <property type="entry name" value="Ribosomal_Su5_D2-typ_SF"/>
</dbReference>
<gene>
    <name evidence="14" type="ORF">CCACVL1_07372</name>
</gene>
<evidence type="ECO:0000256" key="4">
    <source>
        <dbReference type="ARBA" id="ARBA00007727"/>
    </source>
</evidence>
<keyword evidence="15" id="KW-1185">Reference proteome</keyword>
<comment type="similarity">
    <text evidence="11">Belongs to the peptidase T1A family.</text>
</comment>
<dbReference type="NCBIfam" id="NF003075">
    <property type="entry name" value="PRK03996.1"/>
    <property type="match status" value="1"/>
</dbReference>
<evidence type="ECO:0000256" key="1">
    <source>
        <dbReference type="ARBA" id="ARBA00002000"/>
    </source>
</evidence>
<sequence length="992" mass="110779">MSRRYDSRTTIFSPEGRLYQVEYAMEAIGNAGSAIGILSKDGVVLVGEKKVTSKLLQTSSSTEKMYKIDDHVACAVAGIMSDANILINTARVQAQRYTFAYQEPMPVEQLVQSLCDTKQGYTQFGGLRPFGVSFLFAGWDKNYGFQLYMSDPSGNYSGWKASAIGANHQAAQSMLKQDYKDDITREEAVQLALKVLSKTMDSTSLTSEKLELAEIFLTPSGNVKYQVCSPDSLNLNLRIIRWVGTFPKLQGDTKVLAAVYGPKAGTRKNENPEKACIEVIWKPKTGQIGNLEREYEMILKRTLQSICILTVNPNTTTSIIIQVVNDDGALLPSAINAACVALVDAGIPMKHLAVAICCCVAKSGYVILDPTKLEEQKMKAFAYLVFPNSVHSVLPEGSLRVQGEPLQHGIITSATHGKMSVDDYFYCLDRGRAASAKLSDFLRRNLQLHPTNPSKAGPPSNNISVLQNLTMPITATDNRFAMQGSEEAEAAKSSNQFPISRLQSSCIPLNNKDFPETMSSSSQSQVPSSGLRNPNPSDSLSSDNVKQATTFPFQFPSSGLKDAEQSEVTDKTEAGETIPSQTQVPLLGMQNQEQPKDNDDVKQGTIPSFQVPFPGLKNAEQSEVTGKTEEVQTQVSQNQEAPKEDNDEEESINERKECNLFEGKWVYDPQEYPLYDSSMCPFFSDIVSCKRNGRPDKEYEKWRWEPNDCKIPRFDAKDMLERLRGKRVAIIGDSINHGQFESLACFLYSAIPDKSYVDSRNRVFKSEAYDTEIQNHWAEFLVETIVNKTDGSKTLKLDSLAPTAQKSKGADIMVFNTGHWWSNRKRWGKLQYKRKVFEDMKIETAFKVAMKTWARWIERNVDPTKTKVFFRGMSPPHFGKDWCYKVTKPIMDDSYKLTFGVTLKQIVEKTLQGMRIPVNYLNITQLSGVRPDAHSSIYARKDGKLIIATKQQNPALVADCSHWCLPGVPDTWNHLLYATLVFDDSSSDISTT</sequence>
<dbReference type="OrthoDB" id="737117at2759"/>
<evidence type="ECO:0000256" key="12">
    <source>
        <dbReference type="SAM" id="MobiDB-lite"/>
    </source>
</evidence>
<feature type="compositionally biased region" description="Polar residues" evidence="12">
    <location>
        <begin position="578"/>
        <end position="593"/>
    </location>
</feature>
<dbReference type="SUPFAM" id="SSF56235">
    <property type="entry name" value="N-terminal nucleophile aminohydrolases (Ntn hydrolases)"/>
    <property type="match status" value="1"/>
</dbReference>
<name>A0A1R3J6C9_COCAP</name>
<feature type="domain" description="Proteasome alpha-type subunits" evidence="13">
    <location>
        <begin position="5"/>
        <end position="27"/>
    </location>
</feature>
<keyword evidence="6 11" id="KW-0647">Proteasome</keyword>
<organism evidence="14 15">
    <name type="scientific">Corchorus capsularis</name>
    <name type="common">Jute</name>
    <dbReference type="NCBI Taxonomy" id="210143"/>
    <lineage>
        <taxon>Eukaryota</taxon>
        <taxon>Viridiplantae</taxon>
        <taxon>Streptophyta</taxon>
        <taxon>Embryophyta</taxon>
        <taxon>Tracheophyta</taxon>
        <taxon>Spermatophyta</taxon>
        <taxon>Magnoliopsida</taxon>
        <taxon>eudicotyledons</taxon>
        <taxon>Gunneridae</taxon>
        <taxon>Pentapetalae</taxon>
        <taxon>rosids</taxon>
        <taxon>malvids</taxon>
        <taxon>Malvales</taxon>
        <taxon>Malvaceae</taxon>
        <taxon>Grewioideae</taxon>
        <taxon>Apeibeae</taxon>
        <taxon>Corchorus</taxon>
    </lineage>
</organism>
<evidence type="ECO:0000256" key="3">
    <source>
        <dbReference type="ARBA" id="ARBA00004167"/>
    </source>
</evidence>
<protein>
    <recommendedName>
        <fullName evidence="13">Proteasome alpha-type subunits domain-containing protein</fullName>
    </recommendedName>
</protein>
<evidence type="ECO:0000256" key="9">
    <source>
        <dbReference type="ARBA" id="ARBA00023136"/>
    </source>
</evidence>
<dbReference type="AlphaFoldDB" id="A0A1R3J6C9"/>
<feature type="compositionally biased region" description="Low complexity" evidence="12">
    <location>
        <begin position="519"/>
        <end position="544"/>
    </location>
</feature>
<dbReference type="Pfam" id="PF01138">
    <property type="entry name" value="RNase_PH"/>
    <property type="match status" value="1"/>
</dbReference>
<feature type="compositionally biased region" description="Basic and acidic residues" evidence="12">
    <location>
        <begin position="561"/>
        <end position="574"/>
    </location>
</feature>
<evidence type="ECO:0000256" key="6">
    <source>
        <dbReference type="ARBA" id="ARBA00022942"/>
    </source>
</evidence>
<dbReference type="PROSITE" id="PS51475">
    <property type="entry name" value="PROTEASOME_ALPHA_2"/>
    <property type="match status" value="1"/>
</dbReference>
<dbReference type="InterPro" id="IPR026057">
    <property type="entry name" value="TBL_C"/>
</dbReference>
<dbReference type="GO" id="GO:0005794">
    <property type="term" value="C:Golgi apparatus"/>
    <property type="evidence" value="ECO:0007669"/>
    <property type="project" value="TreeGrafter"/>
</dbReference>
<dbReference type="Pfam" id="PF13839">
    <property type="entry name" value="PC-Esterase"/>
    <property type="match status" value="1"/>
</dbReference>
<evidence type="ECO:0000256" key="11">
    <source>
        <dbReference type="PROSITE-ProRule" id="PRU00808"/>
    </source>
</evidence>
<dbReference type="InterPro" id="IPR001353">
    <property type="entry name" value="Proteasome_sua/b"/>
</dbReference>
<dbReference type="PROSITE" id="PS00388">
    <property type="entry name" value="PROTEASOME_ALPHA_1"/>
    <property type="match status" value="1"/>
</dbReference>
<reference evidence="14 15" key="1">
    <citation type="submission" date="2013-09" db="EMBL/GenBank/DDBJ databases">
        <title>Corchorus capsularis genome sequencing.</title>
        <authorList>
            <person name="Alam M."/>
            <person name="Haque M.S."/>
            <person name="Islam M.S."/>
            <person name="Emdad E.M."/>
            <person name="Islam M.M."/>
            <person name="Ahmed B."/>
            <person name="Halim A."/>
            <person name="Hossen Q.M.M."/>
            <person name="Hossain M.Z."/>
            <person name="Ahmed R."/>
            <person name="Khan M.M."/>
            <person name="Islam R."/>
            <person name="Rashid M.M."/>
            <person name="Khan S.A."/>
            <person name="Rahman M.S."/>
            <person name="Alam M."/>
        </authorList>
    </citation>
    <scope>NUCLEOTIDE SEQUENCE [LARGE SCALE GENOMIC DNA]</scope>
    <source>
        <strain evidence="15">cv. CVL-1</strain>
        <tissue evidence="14">Whole seedling</tissue>
    </source>
</reference>
<evidence type="ECO:0000256" key="2">
    <source>
        <dbReference type="ARBA" id="ARBA00004123"/>
    </source>
</evidence>
<dbReference type="Proteomes" id="UP000188268">
    <property type="component" value="Unassembled WGS sequence"/>
</dbReference>
<dbReference type="InterPro" id="IPR029962">
    <property type="entry name" value="TBL"/>
</dbReference>
<dbReference type="GO" id="GO:0019773">
    <property type="term" value="C:proteasome core complex, alpha-subunit complex"/>
    <property type="evidence" value="ECO:0007669"/>
    <property type="project" value="UniProtKB-UniRule"/>
</dbReference>
<keyword evidence="8" id="KW-1133">Transmembrane helix</keyword>
<evidence type="ECO:0000256" key="5">
    <source>
        <dbReference type="ARBA" id="ARBA00022692"/>
    </source>
</evidence>
<comment type="subcellular location">
    <subcellularLocation>
        <location evidence="3">Membrane</location>
        <topology evidence="3">Single-pass membrane protein</topology>
    </subcellularLocation>
    <subcellularLocation>
        <location evidence="2">Nucleus</location>
    </subcellularLocation>
</comment>
<dbReference type="Gene3D" id="3.60.20.10">
    <property type="entry name" value="Glutamine Phosphoribosylpyrophosphate, subunit 1, domain 1"/>
    <property type="match status" value="1"/>
</dbReference>
<evidence type="ECO:0000256" key="10">
    <source>
        <dbReference type="ARBA" id="ARBA00023242"/>
    </source>
</evidence>
<dbReference type="InterPro" id="IPR025846">
    <property type="entry name" value="TBL_N"/>
</dbReference>
<dbReference type="GO" id="GO:0016413">
    <property type="term" value="F:O-acetyltransferase activity"/>
    <property type="evidence" value="ECO:0007669"/>
    <property type="project" value="InterPro"/>
</dbReference>
<dbReference type="PANTHER" id="PTHR32285">
    <property type="entry name" value="PROTEIN TRICHOME BIREFRINGENCE-LIKE 9-RELATED"/>
    <property type="match status" value="1"/>
</dbReference>
<evidence type="ECO:0000256" key="8">
    <source>
        <dbReference type="ARBA" id="ARBA00022989"/>
    </source>
</evidence>
<dbReference type="SUPFAM" id="SSF55666">
    <property type="entry name" value="Ribonuclease PH domain 2-like"/>
    <property type="match status" value="1"/>
</dbReference>
<dbReference type="GO" id="GO:0006511">
    <property type="term" value="P:ubiquitin-dependent protein catabolic process"/>
    <property type="evidence" value="ECO:0007669"/>
    <property type="project" value="InterPro"/>
</dbReference>
<keyword evidence="10" id="KW-0539">Nucleus</keyword>
<dbReference type="InterPro" id="IPR036345">
    <property type="entry name" value="ExoRNase_PH_dom2_sf"/>
</dbReference>
<comment type="caution">
    <text evidence="14">The sequence shown here is derived from an EMBL/GenBank/DDBJ whole genome shotgun (WGS) entry which is preliminary data.</text>
</comment>